<evidence type="ECO:0000313" key="5">
    <source>
        <dbReference type="Proteomes" id="UP000002216"/>
    </source>
</evidence>
<accession>C7LRY3</accession>
<dbReference type="RefSeq" id="WP_015773462.1">
    <property type="nucleotide sequence ID" value="NC_013173.1"/>
</dbReference>
<keyword evidence="1" id="KW-0547">Nucleotide-binding</keyword>
<name>C7LRY3_DESBD</name>
<dbReference type="InterPro" id="IPR027417">
    <property type="entry name" value="P-loop_NTPase"/>
</dbReference>
<gene>
    <name evidence="4" type="ordered locus">Dbac_1264</name>
</gene>
<dbReference type="HOGENOM" id="CLU_333931_0_0_7"/>
<dbReference type="EMBL" id="CP001629">
    <property type="protein sequence ID" value="ACU89366.1"/>
    <property type="molecule type" value="Genomic_DNA"/>
</dbReference>
<evidence type="ECO:0000256" key="2">
    <source>
        <dbReference type="ARBA" id="ARBA00022840"/>
    </source>
</evidence>
<evidence type="ECO:0000313" key="4">
    <source>
        <dbReference type="EMBL" id="ACU89366.1"/>
    </source>
</evidence>
<keyword evidence="5" id="KW-1185">Reference proteome</keyword>
<proteinExistence type="predicted"/>
<dbReference type="InterPro" id="IPR011704">
    <property type="entry name" value="ATPase_dyneun-rel_AAA"/>
</dbReference>
<dbReference type="KEGG" id="dba:Dbac_1264"/>
<dbReference type="OrthoDB" id="9771792at2"/>
<dbReference type="STRING" id="525897.Dbac_1264"/>
<dbReference type="GO" id="GO:0030687">
    <property type="term" value="C:preribosome, large subunit precursor"/>
    <property type="evidence" value="ECO:0007669"/>
    <property type="project" value="TreeGrafter"/>
</dbReference>
<dbReference type="eggNOG" id="COG5271">
    <property type="taxonomic scope" value="Bacteria"/>
</dbReference>
<dbReference type="Pfam" id="PF07728">
    <property type="entry name" value="AAA_5"/>
    <property type="match status" value="1"/>
</dbReference>
<evidence type="ECO:0000259" key="3">
    <source>
        <dbReference type="Pfam" id="PF07728"/>
    </source>
</evidence>
<reference evidence="4 5" key="1">
    <citation type="journal article" date="2009" name="Stand. Genomic Sci.">
        <title>Complete genome sequence of Desulfomicrobium baculatum type strain (X).</title>
        <authorList>
            <person name="Copeland A."/>
            <person name="Spring S."/>
            <person name="Goker M."/>
            <person name="Schneider S."/>
            <person name="Lapidus A."/>
            <person name="Del Rio T.G."/>
            <person name="Tice H."/>
            <person name="Cheng J.F."/>
            <person name="Chen F."/>
            <person name="Nolan M."/>
            <person name="Bruce D."/>
            <person name="Goodwin L."/>
            <person name="Pitluck S."/>
            <person name="Ivanova N."/>
            <person name="Mavrommatis K."/>
            <person name="Ovchinnikova G."/>
            <person name="Pati A."/>
            <person name="Chen A."/>
            <person name="Palaniappan K."/>
            <person name="Land M."/>
            <person name="Hauser L."/>
            <person name="Chang Y.J."/>
            <person name="Jeffries C.C."/>
            <person name="Meincke L."/>
            <person name="Sims D."/>
            <person name="Brettin T."/>
            <person name="Detter J.C."/>
            <person name="Han C."/>
            <person name="Chain P."/>
            <person name="Bristow J."/>
            <person name="Eisen J.A."/>
            <person name="Markowitz V."/>
            <person name="Hugenholtz P."/>
            <person name="Kyrpides N.C."/>
            <person name="Klenk H.P."/>
            <person name="Lucas S."/>
        </authorList>
    </citation>
    <scope>NUCLEOTIDE SEQUENCE [LARGE SCALE GENOMIC DNA]</scope>
    <source>
        <strain evidence="5">DSM 4028 / VKM B-1378 / X</strain>
    </source>
</reference>
<dbReference type="Gene3D" id="3.40.50.300">
    <property type="entry name" value="P-loop containing nucleotide triphosphate hydrolases"/>
    <property type="match status" value="1"/>
</dbReference>
<evidence type="ECO:0000256" key="1">
    <source>
        <dbReference type="ARBA" id="ARBA00022741"/>
    </source>
</evidence>
<protein>
    <submittedName>
        <fullName evidence="4">ATPase associated with various cellular activities AAA_5</fullName>
    </submittedName>
</protein>
<dbReference type="GO" id="GO:0000027">
    <property type="term" value="P:ribosomal large subunit assembly"/>
    <property type="evidence" value="ECO:0007669"/>
    <property type="project" value="TreeGrafter"/>
</dbReference>
<dbReference type="GO" id="GO:0016887">
    <property type="term" value="F:ATP hydrolysis activity"/>
    <property type="evidence" value="ECO:0007669"/>
    <property type="project" value="InterPro"/>
</dbReference>
<dbReference type="GO" id="GO:0005524">
    <property type="term" value="F:ATP binding"/>
    <property type="evidence" value="ECO:0007669"/>
    <property type="project" value="UniProtKB-KW"/>
</dbReference>
<dbReference type="AlphaFoldDB" id="C7LRY3"/>
<sequence length="855" mass="95089">MKVSLHIDSPAILFAISEDLQATLAASVSIGQHMPGESCLMTHSEVDAAFVSQFYGVISPMKVKHVVDDGLSPLEVRLILNVEEGLRQTSLGISSDNPALIDELTTSCLGPLGVVAGAPSLRVVSENTITAQHDNVAVQTIQWWLKRRGIVTRLSQSFFSESGLAIKEYRPEYADIRPRMPLTIHTDNMLAGQALLELLEQSGFLVAGVVHKDFGDQGDDRLGVKSPWFGLESSRREKVDLANVISQFARDHGIQLDAYPVTLEHELSSNTMSDVFLPFDACRDRRMCAYGGPYPDRLSARIETDSPEAGKRLERRLQALGIRKIKVANIDEDDLKKGHCLYAGELPLFSTIKEQICLEIREELDSMSGHAFPIRSRDNTVSSDDMVIRFPAIGIEDGTLLEFMSSPRHFNLTVRCEDKNGWKDCINELQGMGFAQFGVKTEENSEKLLKYGMASEGVRKLVGEVVARHGVPDLREEKAWDDDDNDLWVYLPMKAEGVEAKQQKELALQKNDTQLYWEQERLAGVRALVIGLRETRVPCDSRWAHLVPHKEQFRHYCLTNRTLGIMRYVLKRVEMGEPCLLEGGAATSKTSAILFLAAMLGQPVVRINLNGQTDTGELIGKFVPDTESKQGMGWKWQEGISLAMRHGFWVVLDEMNLADPQVLERLNSVLEMPPSLVISEYDNSVVGGGACPVHPNFRILATMNPPSFVGRNQLSRAYESRWVGTLRIPDPEEAEYCQILKTAIFGGLRWGYAHLDDARKAPACASLQALPNIEQVCHDLGKFHHLVARGEKDKGAVSLRKLLALAHYLVGADPASFRSRIRDGIFDYYIGSARSPEDSQAISLLAKSCNLQEVA</sequence>
<dbReference type="Proteomes" id="UP000002216">
    <property type="component" value="Chromosome"/>
</dbReference>
<dbReference type="SUPFAM" id="SSF52540">
    <property type="entry name" value="P-loop containing nucleoside triphosphate hydrolases"/>
    <property type="match status" value="1"/>
</dbReference>
<organism evidence="4 5">
    <name type="scientific">Desulfomicrobium baculatum (strain DSM 4028 / VKM B-1378 / X)</name>
    <name type="common">Desulfovibrio baculatus</name>
    <dbReference type="NCBI Taxonomy" id="525897"/>
    <lineage>
        <taxon>Bacteria</taxon>
        <taxon>Pseudomonadati</taxon>
        <taxon>Thermodesulfobacteriota</taxon>
        <taxon>Desulfovibrionia</taxon>
        <taxon>Desulfovibrionales</taxon>
        <taxon>Desulfomicrobiaceae</taxon>
        <taxon>Desulfomicrobium</taxon>
    </lineage>
</organism>
<keyword evidence="2" id="KW-0067">ATP-binding</keyword>
<dbReference type="PANTHER" id="PTHR48103:SF2">
    <property type="entry name" value="MIDASIN"/>
    <property type="match status" value="1"/>
</dbReference>
<dbReference type="PANTHER" id="PTHR48103">
    <property type="entry name" value="MIDASIN-RELATED"/>
    <property type="match status" value="1"/>
</dbReference>
<feature type="domain" description="ATPase dynein-related AAA" evidence="3">
    <location>
        <begin position="580"/>
        <end position="721"/>
    </location>
</feature>